<accession>A0A2S1LFX5</accession>
<dbReference type="CDD" id="cd00146">
    <property type="entry name" value="PKD"/>
    <property type="match status" value="1"/>
</dbReference>
<organism evidence="3 4">
    <name type="scientific">Flavobacterium faecale</name>
    <dbReference type="NCBI Taxonomy" id="1355330"/>
    <lineage>
        <taxon>Bacteria</taxon>
        <taxon>Pseudomonadati</taxon>
        <taxon>Bacteroidota</taxon>
        <taxon>Flavobacteriia</taxon>
        <taxon>Flavobacteriales</taxon>
        <taxon>Flavobacteriaceae</taxon>
        <taxon>Flavobacterium</taxon>
    </lineage>
</organism>
<dbReference type="PROSITE" id="PS50093">
    <property type="entry name" value="PKD"/>
    <property type="match status" value="1"/>
</dbReference>
<dbReference type="Pfam" id="PF18911">
    <property type="entry name" value="PKD_4"/>
    <property type="match status" value="1"/>
</dbReference>
<dbReference type="Gene3D" id="2.60.40.10">
    <property type="entry name" value="Immunoglobulins"/>
    <property type="match status" value="1"/>
</dbReference>
<dbReference type="KEGG" id="ffa:FFWV33_14510"/>
<reference evidence="3 4" key="1">
    <citation type="submission" date="2017-04" db="EMBL/GenBank/DDBJ databases">
        <title>Compelte genome sequence of WV33.</title>
        <authorList>
            <person name="Lee P.C."/>
        </authorList>
    </citation>
    <scope>NUCLEOTIDE SEQUENCE [LARGE SCALE GENOMIC DNA]</scope>
    <source>
        <strain evidence="3 4">WV33</strain>
    </source>
</reference>
<dbReference type="RefSeq" id="WP_108741571.1">
    <property type="nucleotide sequence ID" value="NZ_CP020918.1"/>
</dbReference>
<sequence length="617" mass="68414">MNLKLLFLILFVSTSTMVSAQDTGYNLDFETGTFLGWKGWIGECCPVKIEYSGIIKNRHTIINDIKRFDTNTCDKLSMVAPGGMYSARLGNDSAGKEVETLSYPIDVTANNSLFIYKYAVVLQDPGHNPDEQPYFRVKVYNEDKELIDPTCGSYNVVATSNLPGFQSCPENKVVFKDWTTVGLDLSPYLGQLLTVEFETGDCSLGAHFGYAYIDAYASSLSIGSAYCTDFDGVTLTAPIGFTYLWNTGETTQNLQVNNPIEGQSYSCELTSATGCKVIISTDLKLQEPKIDFETSNLCENKAVSFKNTTTNSDSTLNSYFWDFGDGTTSTDENPSHTYAGLGDFNITFNVKNVLGCVYSLSREVTINVSPEPTLEDGSICLSVSGSLAEGYILDTGLTDPDNTYKWYVDSKLIFSANESKHTAVKKGRYEVEVSNFKTLCSTTVSATVIATQMASGMKINISEDFADSSFLSVEVQGGTGPFVYKLDDLEFQDNNFYNGLTNGDHVVTVKDDVGCTLLSKDFTIFGYPKFFTPNNDGYNDFWNIPNYKNMLEAEITIFDRYGKMIRKMTPADRGWDGKLEGMPLPASDYWFLVNYKQADEDGVLFSKNAKSHFSLKR</sequence>
<dbReference type="AlphaFoldDB" id="A0A2S1LFX5"/>
<keyword evidence="1" id="KW-0732">Signal</keyword>
<gene>
    <name evidence="3" type="ORF">FFWV33_14510</name>
</gene>
<feature type="domain" description="PKD" evidence="2">
    <location>
        <begin position="300"/>
        <end position="373"/>
    </location>
</feature>
<dbReference type="InterPro" id="IPR022409">
    <property type="entry name" value="PKD/Chitinase_dom"/>
</dbReference>
<feature type="signal peptide" evidence="1">
    <location>
        <begin position="1"/>
        <end position="20"/>
    </location>
</feature>
<dbReference type="InterPro" id="IPR000601">
    <property type="entry name" value="PKD_dom"/>
</dbReference>
<proteinExistence type="predicted"/>
<dbReference type="EMBL" id="CP020918">
    <property type="protein sequence ID" value="AWG22653.1"/>
    <property type="molecule type" value="Genomic_DNA"/>
</dbReference>
<dbReference type="InterPro" id="IPR026341">
    <property type="entry name" value="T9SS_type_B"/>
</dbReference>
<dbReference type="OrthoDB" id="7443339at2"/>
<feature type="chain" id="PRO_5015558639" description="PKD domain-containing protein" evidence="1">
    <location>
        <begin position="21"/>
        <end position="617"/>
    </location>
</feature>
<dbReference type="Pfam" id="PF13585">
    <property type="entry name" value="CHU_C"/>
    <property type="match status" value="1"/>
</dbReference>
<dbReference type="NCBIfam" id="TIGR04131">
    <property type="entry name" value="Bac_Flav_CTERM"/>
    <property type="match status" value="1"/>
</dbReference>
<dbReference type="SUPFAM" id="SSF49299">
    <property type="entry name" value="PKD domain"/>
    <property type="match status" value="1"/>
</dbReference>
<dbReference type="Proteomes" id="UP000244527">
    <property type="component" value="Chromosome"/>
</dbReference>
<dbReference type="InterPro" id="IPR035986">
    <property type="entry name" value="PKD_dom_sf"/>
</dbReference>
<evidence type="ECO:0000313" key="4">
    <source>
        <dbReference type="Proteomes" id="UP000244527"/>
    </source>
</evidence>
<evidence type="ECO:0000259" key="2">
    <source>
        <dbReference type="PROSITE" id="PS50093"/>
    </source>
</evidence>
<keyword evidence="4" id="KW-1185">Reference proteome</keyword>
<dbReference type="InterPro" id="IPR013783">
    <property type="entry name" value="Ig-like_fold"/>
</dbReference>
<evidence type="ECO:0000256" key="1">
    <source>
        <dbReference type="SAM" id="SignalP"/>
    </source>
</evidence>
<protein>
    <recommendedName>
        <fullName evidence="2">PKD domain-containing protein</fullName>
    </recommendedName>
</protein>
<dbReference type="SMART" id="SM00089">
    <property type="entry name" value="PKD"/>
    <property type="match status" value="1"/>
</dbReference>
<name>A0A2S1LFX5_9FLAO</name>
<evidence type="ECO:0000313" key="3">
    <source>
        <dbReference type="EMBL" id="AWG22653.1"/>
    </source>
</evidence>